<reference evidence="2 3" key="1">
    <citation type="submission" date="2017-04" db="EMBL/GenBank/DDBJ databases">
        <title>Novel microbial lineages endemic to geothermal iron-oxide mats fill important gaps in the evolutionary history of Archaea.</title>
        <authorList>
            <person name="Jay Z.J."/>
            <person name="Beam J.P."/>
            <person name="Dlakic M."/>
            <person name="Rusch D.B."/>
            <person name="Kozubal M.A."/>
            <person name="Inskeep W.P."/>
        </authorList>
    </citation>
    <scope>NUCLEOTIDE SEQUENCE [LARGE SCALE GENOMIC DNA]</scope>
    <source>
        <strain evidence="2">OSP_D</strain>
    </source>
</reference>
<organism evidence="2 3">
    <name type="scientific">Candidatus Marsarchaeota G2 archaeon OSP_D</name>
    <dbReference type="NCBI Taxonomy" id="1978157"/>
    <lineage>
        <taxon>Archaea</taxon>
        <taxon>Candidatus Marsarchaeota</taxon>
        <taxon>Candidatus Marsarchaeota group 2</taxon>
    </lineage>
</organism>
<dbReference type="NCBIfam" id="NF011481">
    <property type="entry name" value="PRK14890.1"/>
    <property type="match status" value="1"/>
</dbReference>
<dbReference type="Pfam" id="PF07754">
    <property type="entry name" value="HVO_2753_ZBP"/>
    <property type="match status" value="1"/>
</dbReference>
<dbReference type="InterPro" id="IPR044720">
    <property type="entry name" value="HVO_2753-like"/>
</dbReference>
<protein>
    <submittedName>
        <fullName evidence="2">RNA-binding protein</fullName>
    </submittedName>
</protein>
<dbReference type="InterPro" id="IPR011668">
    <property type="entry name" value="HVO_2753-like_ZBP"/>
</dbReference>
<dbReference type="PANTHER" id="PTHR40733:SF1">
    <property type="entry name" value="SMALL ZINC FINGER PROTEIN HVO-2753-LIKE ZINC-BINDING POCKET DOMAIN-CONTAINING PROTEIN"/>
    <property type="match status" value="1"/>
</dbReference>
<proteinExistence type="predicted"/>
<dbReference type="Proteomes" id="UP000240322">
    <property type="component" value="Unassembled WGS sequence"/>
</dbReference>
<evidence type="ECO:0000313" key="2">
    <source>
        <dbReference type="EMBL" id="PSN91985.1"/>
    </source>
</evidence>
<name>A0A2R6B030_9ARCH</name>
<feature type="domain" description="Small zinc finger protein HVO-2753-like zinc-binding pocket" evidence="1">
    <location>
        <begin position="15"/>
        <end position="60"/>
    </location>
</feature>
<sequence>MVESVNTLNIALPLCTSCRTPIIPSEKGTKFFCPKCNTVIIWRCSRCRKTGTLYRCPNCGFEGP</sequence>
<gene>
    <name evidence="2" type="ORF">B9Q03_02660</name>
</gene>
<comment type="caution">
    <text evidence="2">The sequence shown here is derived from an EMBL/GenBank/DDBJ whole genome shotgun (WGS) entry which is preliminary data.</text>
</comment>
<dbReference type="AlphaFoldDB" id="A0A2R6B030"/>
<dbReference type="PANTHER" id="PTHR40733">
    <property type="entry name" value="ZINC-RIBBON RNA-BINDING PROTEIN INVOLVED IN TRANSLATION-RELATED"/>
    <property type="match status" value="1"/>
</dbReference>
<dbReference type="EMBL" id="NEXE01000013">
    <property type="protein sequence ID" value="PSN91985.1"/>
    <property type="molecule type" value="Genomic_DNA"/>
</dbReference>
<evidence type="ECO:0000313" key="3">
    <source>
        <dbReference type="Proteomes" id="UP000240322"/>
    </source>
</evidence>
<accession>A0A2R6B030</accession>
<evidence type="ECO:0000259" key="1">
    <source>
        <dbReference type="Pfam" id="PF07754"/>
    </source>
</evidence>